<proteinExistence type="inferred from homology"/>
<dbReference type="Pfam" id="PF02580">
    <property type="entry name" value="Tyr_Deacylase"/>
    <property type="match status" value="1"/>
</dbReference>
<evidence type="ECO:0000313" key="4">
    <source>
        <dbReference type="Proteomes" id="UP000257323"/>
    </source>
</evidence>
<evidence type="ECO:0000256" key="1">
    <source>
        <dbReference type="ARBA" id="ARBA00009673"/>
    </source>
</evidence>
<dbReference type="HAMAP" id="MF_00518">
    <property type="entry name" value="Deacylase_Dtd"/>
    <property type="match status" value="1"/>
</dbReference>
<reference evidence="3 4" key="1">
    <citation type="submission" date="2018-08" db="EMBL/GenBank/DDBJ databases">
        <title>Genome analysis of the thermophilic bacterium of the candidate phylum Aminicenantes from deep subsurface aquifer revealed its physiology and ecological role.</title>
        <authorList>
            <person name="Kadnikov V.V."/>
            <person name="Mardanov A.V."/>
            <person name="Beletsky A.V."/>
            <person name="Karnachuk O.V."/>
            <person name="Ravin N.V."/>
        </authorList>
    </citation>
    <scope>NUCLEOTIDE SEQUENCE [LARGE SCALE GENOMIC DNA]</scope>
    <source>
        <strain evidence="3">BY38</strain>
    </source>
</reference>
<dbReference type="AlphaFoldDB" id="A0A3E2BNE9"/>
<evidence type="ECO:0000256" key="2">
    <source>
        <dbReference type="HAMAP-Rule" id="MF_00518"/>
    </source>
</evidence>
<comment type="subunit">
    <text evidence="2">Homodimer.</text>
</comment>
<dbReference type="InterPro" id="IPR003732">
    <property type="entry name" value="Daa-tRNA_deacyls_DTD"/>
</dbReference>
<comment type="caution">
    <text evidence="3">The sequence shown here is derived from an EMBL/GenBank/DDBJ whole genome shotgun (WGS) entry which is preliminary data.</text>
</comment>
<dbReference type="GO" id="GO:0005737">
    <property type="term" value="C:cytoplasm"/>
    <property type="evidence" value="ECO:0007669"/>
    <property type="project" value="UniProtKB-SubCell"/>
</dbReference>
<dbReference type="PANTHER" id="PTHR10472:SF5">
    <property type="entry name" value="D-AMINOACYL-TRNA DEACYLASE 1"/>
    <property type="match status" value="1"/>
</dbReference>
<gene>
    <name evidence="2" type="primary">dtd</name>
    <name evidence="3" type="ORF">OP8BY_1838</name>
</gene>
<comment type="catalytic activity">
    <reaction evidence="2">
        <text>glycyl-tRNA(Ala) + H2O = tRNA(Ala) + glycine + H(+)</text>
        <dbReference type="Rhea" id="RHEA:53744"/>
        <dbReference type="Rhea" id="RHEA-COMP:9657"/>
        <dbReference type="Rhea" id="RHEA-COMP:13640"/>
        <dbReference type="ChEBI" id="CHEBI:15377"/>
        <dbReference type="ChEBI" id="CHEBI:15378"/>
        <dbReference type="ChEBI" id="CHEBI:57305"/>
        <dbReference type="ChEBI" id="CHEBI:78442"/>
        <dbReference type="ChEBI" id="CHEBI:78522"/>
    </reaction>
</comment>
<dbReference type="Gene3D" id="3.50.80.10">
    <property type="entry name" value="D-tyrosyl-tRNA(Tyr) deacylase"/>
    <property type="match status" value="1"/>
</dbReference>
<dbReference type="PANTHER" id="PTHR10472">
    <property type="entry name" value="D-TYROSYL-TRNA TYR DEACYLASE"/>
    <property type="match status" value="1"/>
</dbReference>
<sequence length="150" mass="16704">MKIVLQRVKEARVTVEGRVEGSIGRGLCLLVGVEKGDREVEADWLAAKVAELRIFPDENDKMNLSVKEVGGSVLAVSQFTLASSIRKGRRPSFDNAETPGRASELFDYFVRKLREQGLEVQTGVFQAMMEVHLINDGPVTFILDSRLKQL</sequence>
<comment type="function">
    <text evidence="2">An aminoacyl-tRNA editing enzyme that deacylates mischarged D-aminoacyl-tRNAs. Also deacylates mischarged glycyl-tRNA(Ala), protecting cells against glycine mischarging by AlaRS. Acts via tRNA-based rather than protein-based catalysis; rejects L-amino acids rather than detecting D-amino acids in the active site. By recycling D-aminoacyl-tRNA to D-amino acids and free tRNA molecules, this enzyme counteracts the toxicity associated with the formation of D-aminoacyl-tRNA entities in vivo and helps enforce protein L-homochirality.</text>
</comment>
<dbReference type="CDD" id="cd00563">
    <property type="entry name" value="Dtyr_deacylase"/>
    <property type="match status" value="1"/>
</dbReference>
<dbReference type="NCBIfam" id="TIGR00256">
    <property type="entry name" value="D-aminoacyl-tRNA deacylase"/>
    <property type="match status" value="1"/>
</dbReference>
<comment type="catalytic activity">
    <reaction evidence="2">
        <text>a D-aminoacyl-tRNA + H2O = a tRNA + a D-alpha-amino acid + H(+)</text>
        <dbReference type="Rhea" id="RHEA:13953"/>
        <dbReference type="Rhea" id="RHEA-COMP:10123"/>
        <dbReference type="Rhea" id="RHEA-COMP:10124"/>
        <dbReference type="ChEBI" id="CHEBI:15377"/>
        <dbReference type="ChEBI" id="CHEBI:15378"/>
        <dbReference type="ChEBI" id="CHEBI:59871"/>
        <dbReference type="ChEBI" id="CHEBI:78442"/>
        <dbReference type="ChEBI" id="CHEBI:79333"/>
        <dbReference type="EC" id="3.1.1.96"/>
    </reaction>
</comment>
<dbReference type="EC" id="3.1.1.96" evidence="2"/>
<dbReference type="EMBL" id="QUAH01000004">
    <property type="protein sequence ID" value="RFT16234.1"/>
    <property type="molecule type" value="Genomic_DNA"/>
</dbReference>
<name>A0A3E2BNE9_9BACT</name>
<dbReference type="GO" id="GO:0019478">
    <property type="term" value="P:D-amino acid catabolic process"/>
    <property type="evidence" value="ECO:0007669"/>
    <property type="project" value="UniProtKB-UniRule"/>
</dbReference>
<keyword evidence="2" id="KW-0378">Hydrolase</keyword>
<comment type="domain">
    <text evidence="2">A Gly-cisPro motif from one monomer fits into the active site of the other monomer to allow specific chiral rejection of L-amino acids.</text>
</comment>
<comment type="similarity">
    <text evidence="1 2">Belongs to the DTD family.</text>
</comment>
<dbReference type="SUPFAM" id="SSF69500">
    <property type="entry name" value="DTD-like"/>
    <property type="match status" value="1"/>
</dbReference>
<accession>A0A3E2BNE9</accession>
<keyword evidence="2" id="KW-0694">RNA-binding</keyword>
<dbReference type="GO" id="GO:0106026">
    <property type="term" value="F:Gly-tRNA(Ala) deacylase activity"/>
    <property type="evidence" value="ECO:0007669"/>
    <property type="project" value="UniProtKB-UniRule"/>
</dbReference>
<keyword evidence="2" id="KW-0963">Cytoplasm</keyword>
<protein>
    <recommendedName>
        <fullName evidence="2">D-aminoacyl-tRNA deacylase</fullName>
        <shortName evidence="2">DTD</shortName>
        <ecNumber evidence="2">3.1.1.96</ecNumber>
    </recommendedName>
    <alternativeName>
        <fullName evidence="2">Gly-tRNA(Ala) deacylase</fullName>
        <ecNumber evidence="2">3.1.1.-</ecNumber>
    </alternativeName>
</protein>
<dbReference type="GO" id="GO:0051500">
    <property type="term" value="F:D-tyrosyl-tRNA(Tyr) deacylase activity"/>
    <property type="evidence" value="ECO:0007669"/>
    <property type="project" value="TreeGrafter"/>
</dbReference>
<evidence type="ECO:0000313" key="3">
    <source>
        <dbReference type="EMBL" id="RFT16234.1"/>
    </source>
</evidence>
<dbReference type="InterPro" id="IPR023509">
    <property type="entry name" value="DTD-like_sf"/>
</dbReference>
<dbReference type="GO" id="GO:0043908">
    <property type="term" value="F:Ser(Gly)-tRNA(Ala) hydrolase activity"/>
    <property type="evidence" value="ECO:0007669"/>
    <property type="project" value="UniProtKB-UniRule"/>
</dbReference>
<feature type="short sequence motif" description="Gly-cisPro motif, important for rejection of L-amino acids" evidence="2">
    <location>
        <begin position="137"/>
        <end position="138"/>
    </location>
</feature>
<dbReference type="Proteomes" id="UP000257323">
    <property type="component" value="Unassembled WGS sequence"/>
</dbReference>
<dbReference type="FunFam" id="3.50.80.10:FF:000001">
    <property type="entry name" value="D-aminoacyl-tRNA deacylase"/>
    <property type="match status" value="1"/>
</dbReference>
<keyword evidence="2" id="KW-0820">tRNA-binding</keyword>
<dbReference type="EC" id="3.1.1.-" evidence="2"/>
<comment type="subcellular location">
    <subcellularLocation>
        <location evidence="2">Cytoplasm</location>
    </subcellularLocation>
</comment>
<organism evidence="3 4">
    <name type="scientific">Candidatus Saccharicenans subterraneus</name>
    <dbReference type="NCBI Taxonomy" id="2508984"/>
    <lineage>
        <taxon>Bacteria</taxon>
        <taxon>Candidatus Aminicenantota</taxon>
        <taxon>Candidatus Aminicenantia</taxon>
        <taxon>Candidatus Aminicenantales</taxon>
        <taxon>Candidatus Saccharicenantaceae</taxon>
        <taxon>Candidatus Saccharicenans</taxon>
    </lineage>
</organism>
<dbReference type="GO" id="GO:0000049">
    <property type="term" value="F:tRNA binding"/>
    <property type="evidence" value="ECO:0007669"/>
    <property type="project" value="UniProtKB-UniRule"/>
</dbReference>